<gene>
    <name evidence="1" type="ORF">MM171B01125_0001</name>
</gene>
<sequence>MGKLVPMINKQTKQLMIFDALVALDDFQKIGNREEFKNWQKKWTKELDLIEESISRSSKCQE</sequence>
<dbReference type="AlphaFoldDB" id="A0A6M3M4F9"/>
<name>A0A6M3M4F9_9ZZZZ</name>
<dbReference type="EMBL" id="MT143798">
    <property type="protein sequence ID" value="QJB02637.1"/>
    <property type="molecule type" value="Genomic_DNA"/>
</dbReference>
<organism evidence="1">
    <name type="scientific">viral metagenome</name>
    <dbReference type="NCBI Taxonomy" id="1070528"/>
    <lineage>
        <taxon>unclassified sequences</taxon>
        <taxon>metagenomes</taxon>
        <taxon>organismal metagenomes</taxon>
    </lineage>
</organism>
<protein>
    <submittedName>
        <fullName evidence="1">Uncharacterized protein</fullName>
    </submittedName>
</protein>
<reference evidence="1" key="1">
    <citation type="submission" date="2020-03" db="EMBL/GenBank/DDBJ databases">
        <title>The deep terrestrial virosphere.</title>
        <authorList>
            <person name="Holmfeldt K."/>
            <person name="Nilsson E."/>
            <person name="Simone D."/>
            <person name="Lopez-Fernandez M."/>
            <person name="Wu X."/>
            <person name="de Brujin I."/>
            <person name="Lundin D."/>
            <person name="Andersson A."/>
            <person name="Bertilsson S."/>
            <person name="Dopson M."/>
        </authorList>
    </citation>
    <scope>NUCLEOTIDE SEQUENCE</scope>
    <source>
        <strain evidence="1">MM171B01125</strain>
    </source>
</reference>
<proteinExistence type="predicted"/>
<accession>A0A6M3M4F9</accession>
<evidence type="ECO:0000313" key="1">
    <source>
        <dbReference type="EMBL" id="QJB02637.1"/>
    </source>
</evidence>